<dbReference type="EMBL" id="NHOQ01002573">
    <property type="protein sequence ID" value="PWA15939.1"/>
    <property type="molecule type" value="Genomic_DNA"/>
</dbReference>
<dbReference type="GO" id="GO:1990423">
    <property type="term" value="C:RZZ complex"/>
    <property type="evidence" value="ECO:0007669"/>
    <property type="project" value="TreeGrafter"/>
</dbReference>
<evidence type="ECO:0000313" key="2">
    <source>
        <dbReference type="EMBL" id="PWA15939.1"/>
    </source>
</evidence>
<dbReference type="GO" id="GO:0005737">
    <property type="term" value="C:cytoplasm"/>
    <property type="evidence" value="ECO:0007669"/>
    <property type="project" value="TreeGrafter"/>
</dbReference>
<dbReference type="GO" id="GO:1903394">
    <property type="term" value="P:protein localization to kinetochore involved in kinetochore assembly"/>
    <property type="evidence" value="ECO:0007669"/>
    <property type="project" value="TreeGrafter"/>
</dbReference>
<dbReference type="InterPro" id="IPR019527">
    <property type="entry name" value="RZZ-complex_KNTC1/ROD_C"/>
</dbReference>
<dbReference type="GO" id="GO:0005828">
    <property type="term" value="C:kinetochore microtubule"/>
    <property type="evidence" value="ECO:0007669"/>
    <property type="project" value="TreeGrafter"/>
</dbReference>
<organism evidence="2 3">
    <name type="scientific">Gambusia affinis</name>
    <name type="common">Western mosquitofish</name>
    <name type="synonym">Heterandria affinis</name>
    <dbReference type="NCBI Taxonomy" id="33528"/>
    <lineage>
        <taxon>Eukaryota</taxon>
        <taxon>Metazoa</taxon>
        <taxon>Chordata</taxon>
        <taxon>Craniata</taxon>
        <taxon>Vertebrata</taxon>
        <taxon>Euteleostomi</taxon>
        <taxon>Actinopterygii</taxon>
        <taxon>Neopterygii</taxon>
        <taxon>Teleostei</taxon>
        <taxon>Neoteleostei</taxon>
        <taxon>Acanthomorphata</taxon>
        <taxon>Ovalentaria</taxon>
        <taxon>Atherinomorphae</taxon>
        <taxon>Cyprinodontiformes</taxon>
        <taxon>Poeciliidae</taxon>
        <taxon>Poeciliinae</taxon>
        <taxon>Gambusia</taxon>
    </lineage>
</organism>
<dbReference type="PANTHER" id="PTHR15688">
    <property type="entry name" value="KINETOCHORE-ASSOCIATED PROTEIN 1"/>
    <property type="match status" value="1"/>
</dbReference>
<evidence type="ECO:0000313" key="3">
    <source>
        <dbReference type="Proteomes" id="UP000250572"/>
    </source>
</evidence>
<dbReference type="GO" id="GO:0000070">
    <property type="term" value="P:mitotic sister chromatid segregation"/>
    <property type="evidence" value="ECO:0007669"/>
    <property type="project" value="TreeGrafter"/>
</dbReference>
<dbReference type="PANTHER" id="PTHR15688:SF1">
    <property type="entry name" value="KINETOCHORE-ASSOCIATED PROTEIN 1"/>
    <property type="match status" value="1"/>
</dbReference>
<proteinExistence type="predicted"/>
<dbReference type="InterPro" id="IPR052802">
    <property type="entry name" value="KNTC1"/>
</dbReference>
<sequence>MLNLPCPCICFLQISHLQMVLEAIVAVPTLWEISSFSRTWRSMILAPFVSASVPLSPDQQAMLYRTFVLLLKCPFLLNLDLIGIANRFAQFNLHAFALGTLLLIPCANKKAQQIQGFLSMCNPVAVLEQVDEFMDTGELAGIPSQIRETVLKFISQNGQHQKVVKTKHFAHLKQLVVSSGQPNQLKELVECLISQNWMMLIRSLVHLYHQTVQRCVGNKPNFMLHLFVFQDFLSTTNGFNHVGKVSPSLLSTQRENGEAKVHPRSLLSLNLTVVNEINNPTHLAGDFSLCRPGVTHWKCVSLPQSRLFLPRMGDIGTTSFESELLSLYNKRCTESLAEFYLCLWLMQLLTKRDFNEISGNQITKHNRRWIASTKSFLFFLRDPLRSLTVCMFLLNLGALTKH</sequence>
<evidence type="ECO:0000259" key="1">
    <source>
        <dbReference type="Pfam" id="PF10493"/>
    </source>
</evidence>
<reference evidence="2 3" key="1">
    <citation type="journal article" date="2018" name="G3 (Bethesda)">
        <title>A High-Quality Reference Genome for the Invasive Mosquitofish Gambusia affinis Using a Chicago Library.</title>
        <authorList>
            <person name="Hoffberg S.L."/>
            <person name="Troendle N.J."/>
            <person name="Glenn T.C."/>
            <person name="Mahmud O."/>
            <person name="Louha S."/>
            <person name="Chalopin D."/>
            <person name="Bennetzen J.L."/>
            <person name="Mauricio R."/>
        </authorList>
    </citation>
    <scope>NUCLEOTIDE SEQUENCE [LARGE SCALE GENOMIC DNA]</scope>
    <source>
        <strain evidence="2">NE01/NJP1002.9</strain>
        <tissue evidence="2">Muscle</tissue>
    </source>
</reference>
<dbReference type="AlphaFoldDB" id="A0A315UWF5"/>
<gene>
    <name evidence="2" type="ORF">CCH79_00009122</name>
</gene>
<dbReference type="Pfam" id="PF10493">
    <property type="entry name" value="Rod_C"/>
    <property type="match status" value="1"/>
</dbReference>
<protein>
    <recommendedName>
        <fullName evidence="1">RZZ complex subunit KNTC1/ROD C-terminal domain-containing protein</fullName>
    </recommendedName>
</protein>
<keyword evidence="3" id="KW-1185">Reference proteome</keyword>
<dbReference type="GO" id="GO:0007094">
    <property type="term" value="P:mitotic spindle assembly checkpoint signaling"/>
    <property type="evidence" value="ECO:0007669"/>
    <property type="project" value="TreeGrafter"/>
</dbReference>
<name>A0A315UWF5_GAMAF</name>
<feature type="domain" description="RZZ complex subunit KNTC1/ROD C-terminal" evidence="1">
    <location>
        <begin position="10"/>
        <end position="151"/>
    </location>
</feature>
<dbReference type="GO" id="GO:0031267">
    <property type="term" value="F:small GTPase binding"/>
    <property type="evidence" value="ECO:0007669"/>
    <property type="project" value="TreeGrafter"/>
</dbReference>
<comment type="caution">
    <text evidence="2">The sequence shown here is derived from an EMBL/GenBank/DDBJ whole genome shotgun (WGS) entry which is preliminary data.</text>
</comment>
<accession>A0A315UWF5</accession>
<dbReference type="Proteomes" id="UP000250572">
    <property type="component" value="Unassembled WGS sequence"/>
</dbReference>